<dbReference type="AlphaFoldDB" id="A0A2S9X718"/>
<evidence type="ECO:0008006" key="3">
    <source>
        <dbReference type="Google" id="ProtNLM"/>
    </source>
</evidence>
<gene>
    <name evidence="1" type="ORF">BUE93_05760</name>
</gene>
<dbReference type="Pfam" id="PF18906">
    <property type="entry name" value="Phage_tube_2"/>
    <property type="match status" value="1"/>
</dbReference>
<organism evidence="1 2">
    <name type="scientific">Chromobacterium amazonense</name>
    <dbReference type="NCBI Taxonomy" id="1382803"/>
    <lineage>
        <taxon>Bacteria</taxon>
        <taxon>Pseudomonadati</taxon>
        <taxon>Pseudomonadota</taxon>
        <taxon>Betaproteobacteria</taxon>
        <taxon>Neisseriales</taxon>
        <taxon>Chromobacteriaceae</taxon>
        <taxon>Chromobacterium</taxon>
    </lineage>
</organism>
<protein>
    <recommendedName>
        <fullName evidence="3">Phage tail protein</fullName>
    </recommendedName>
</protein>
<accession>A0A2S9X718</accession>
<evidence type="ECO:0000313" key="2">
    <source>
        <dbReference type="Proteomes" id="UP000239469"/>
    </source>
</evidence>
<proteinExistence type="predicted"/>
<reference evidence="1 2" key="1">
    <citation type="submission" date="2017-01" db="EMBL/GenBank/DDBJ databases">
        <title>New insights into the genetic diversity of Chromobacterium isolated from tropical freshwater lake.</title>
        <authorList>
            <person name="Santos A.B."/>
            <person name="Nascimento A.M."/>
            <person name="Da Silva P.C."/>
        </authorList>
    </citation>
    <scope>NUCLEOTIDE SEQUENCE [LARGE SCALE GENOMIC DNA]</scope>
    <source>
        <strain evidence="1 2">56AF</strain>
    </source>
</reference>
<dbReference type="Proteomes" id="UP000239469">
    <property type="component" value="Unassembled WGS sequence"/>
</dbReference>
<name>A0A2S9X718_9NEIS</name>
<dbReference type="InterPro" id="IPR044000">
    <property type="entry name" value="Phage_tube_2"/>
</dbReference>
<comment type="caution">
    <text evidence="1">The sequence shown here is derived from an EMBL/GenBank/DDBJ whole genome shotgun (WGS) entry which is preliminary data.</text>
</comment>
<dbReference type="EMBL" id="MTBD01000010">
    <property type="protein sequence ID" value="PRP71504.1"/>
    <property type="molecule type" value="Genomic_DNA"/>
</dbReference>
<evidence type="ECO:0000313" key="1">
    <source>
        <dbReference type="EMBL" id="PRP71504.1"/>
    </source>
</evidence>
<dbReference type="OrthoDB" id="6147138at2"/>
<dbReference type="RefSeq" id="WP_106076115.1">
    <property type="nucleotide sequence ID" value="NZ_MTBD01000010.1"/>
</dbReference>
<sequence length="309" mass="32705">MPLNSKRVAIIAKVESKEGVDAVPTGAANAILVASPKITPFESDKAERNVVRPYFGNAESVVTGVRMKAEFEVELAGAGVVGTVPAWGVLLRGCGFAETIAKDKSVSYAPMSSKHESLTLYYNLDGVQHKLLGARGTVSFDLQNKQFPKMKFAFTGVHGGIVDAAAPALTLTPFQTPMPFDAANVASFSLFGFIPAVQSLTLDMANEVKHRSLPGGVENVQITGRKPSGSVQIEATRIADQDWFALARTAARGALSVVHGKTAGNIIQIDATVSINSADYGESDNIAMATLPLSLLPTNGDDEFKLTVR</sequence>